<evidence type="ECO:0000313" key="2">
    <source>
        <dbReference type="EMBL" id="AVR75908.1"/>
    </source>
</evidence>
<dbReference type="Pfam" id="PF24043">
    <property type="entry name" value="DUF7352"/>
    <property type="match status" value="1"/>
</dbReference>
<evidence type="ECO:0000313" key="3">
    <source>
        <dbReference type="Proteomes" id="UP000244741"/>
    </source>
</evidence>
<feature type="domain" description="DUF7352" evidence="1">
    <location>
        <begin position="1"/>
        <end position="92"/>
    </location>
</feature>
<reference evidence="2 3" key="1">
    <citation type="submission" date="2017-12" db="EMBL/GenBank/DDBJ databases">
        <title>Genomic characterization of T5-related Aeromonas hydrophila phages AhSzq-1 and AhSzw-1 and proposal to be two new species.</title>
        <authorList>
            <person name="Chen L."/>
            <person name="Yuan S."/>
            <person name="Ma Y."/>
        </authorList>
    </citation>
    <scope>NUCLEOTIDE SEQUENCE [LARGE SCALE GENOMIC DNA]</scope>
    <source>
        <strain evidence="2">Seawater</strain>
    </source>
</reference>
<evidence type="ECO:0000259" key="1">
    <source>
        <dbReference type="Pfam" id="PF24043"/>
    </source>
</evidence>
<sequence length="104" mass="11851">MKTIHRFPLRFIGDTELDLPKSAQVLSLTLHPNGQSMLYCVVDEGDTNKRKVTVRGIMTGEGFELEELGRVPFFLGTLNSLDGFVSHFFITEDTKFHIKRIDHV</sequence>
<proteinExistence type="predicted"/>
<keyword evidence="3" id="KW-1185">Reference proteome</keyword>
<gene>
    <name evidence="2" type="ORF">AhSzq1_15</name>
</gene>
<organism evidence="2 3">
    <name type="scientific">Aeromonas phage AhSzq-1</name>
    <dbReference type="NCBI Taxonomy" id="2138298"/>
    <lineage>
        <taxon>Viruses</taxon>
        <taxon>Duplodnaviria</taxon>
        <taxon>Heunggongvirae</taxon>
        <taxon>Uroviricota</taxon>
        <taxon>Caudoviricetes</taxon>
        <taxon>Demerecviridae</taxon>
        <taxon>Shenzhenvirus</taxon>
        <taxon>Shenzhenvirus AhSzq1</taxon>
    </lineage>
</organism>
<protein>
    <recommendedName>
        <fullName evidence="1">DUF7352 domain-containing protein</fullName>
    </recommendedName>
</protein>
<dbReference type="InterPro" id="IPR055776">
    <property type="entry name" value="DUF7352"/>
</dbReference>
<dbReference type="Proteomes" id="UP000244741">
    <property type="component" value="Segment"/>
</dbReference>
<dbReference type="EMBL" id="MG676224">
    <property type="protein sequence ID" value="AVR75908.1"/>
    <property type="molecule type" value="Genomic_DNA"/>
</dbReference>
<name>A0A2R4ALK0_9CAUD</name>
<accession>A0A2R4ALK0</accession>